<dbReference type="Proteomes" id="UP001314205">
    <property type="component" value="Unassembled WGS sequence"/>
</dbReference>
<accession>A0AAV1LZD3</accession>
<feature type="region of interest" description="Disordered" evidence="1">
    <location>
        <begin position="35"/>
        <end position="79"/>
    </location>
</feature>
<protein>
    <submittedName>
        <fullName evidence="2">Uncharacterized protein</fullName>
    </submittedName>
</protein>
<evidence type="ECO:0000313" key="3">
    <source>
        <dbReference type="Proteomes" id="UP001314205"/>
    </source>
</evidence>
<dbReference type="AlphaFoldDB" id="A0AAV1LZD3"/>
<comment type="caution">
    <text evidence="2">The sequence shown here is derived from an EMBL/GenBank/DDBJ whole genome shotgun (WGS) entry which is preliminary data.</text>
</comment>
<feature type="compositionally biased region" description="Basic residues" evidence="1">
    <location>
        <begin position="35"/>
        <end position="44"/>
    </location>
</feature>
<evidence type="ECO:0000313" key="2">
    <source>
        <dbReference type="EMBL" id="CAK1600240.1"/>
    </source>
</evidence>
<keyword evidence="3" id="KW-1185">Reference proteome</keyword>
<gene>
    <name evidence="2" type="ORF">PARMNEM_LOCUS19021</name>
</gene>
<proteinExistence type="predicted"/>
<reference evidence="2 3" key="1">
    <citation type="submission" date="2023-11" db="EMBL/GenBank/DDBJ databases">
        <authorList>
            <person name="Hedman E."/>
            <person name="Englund M."/>
            <person name="Stromberg M."/>
            <person name="Nyberg Akerstrom W."/>
            <person name="Nylinder S."/>
            <person name="Jareborg N."/>
            <person name="Kallberg Y."/>
            <person name="Kronander E."/>
        </authorList>
    </citation>
    <scope>NUCLEOTIDE SEQUENCE [LARGE SCALE GENOMIC DNA]</scope>
</reference>
<feature type="compositionally biased region" description="Basic and acidic residues" evidence="1">
    <location>
        <begin position="45"/>
        <end position="57"/>
    </location>
</feature>
<dbReference type="EMBL" id="CAVLGL010000115">
    <property type="protein sequence ID" value="CAK1600240.1"/>
    <property type="molecule type" value="Genomic_DNA"/>
</dbReference>
<name>A0AAV1LZD3_9NEOP</name>
<evidence type="ECO:0000256" key="1">
    <source>
        <dbReference type="SAM" id="MobiDB-lite"/>
    </source>
</evidence>
<organism evidence="2 3">
    <name type="scientific">Parnassius mnemosyne</name>
    <name type="common">clouded apollo</name>
    <dbReference type="NCBI Taxonomy" id="213953"/>
    <lineage>
        <taxon>Eukaryota</taxon>
        <taxon>Metazoa</taxon>
        <taxon>Ecdysozoa</taxon>
        <taxon>Arthropoda</taxon>
        <taxon>Hexapoda</taxon>
        <taxon>Insecta</taxon>
        <taxon>Pterygota</taxon>
        <taxon>Neoptera</taxon>
        <taxon>Endopterygota</taxon>
        <taxon>Lepidoptera</taxon>
        <taxon>Glossata</taxon>
        <taxon>Ditrysia</taxon>
        <taxon>Papilionoidea</taxon>
        <taxon>Papilionidae</taxon>
        <taxon>Parnassiinae</taxon>
        <taxon>Parnassini</taxon>
        <taxon>Parnassius</taxon>
        <taxon>Driopa</taxon>
    </lineage>
</organism>
<sequence>MTLSILFKTMKTGSDAISGRMSSLAFLQMVTDYRRNRKRSKSKYRNRDELSLRKKDSTEDDSGDDVSKEYEKNPGNPYTVHHNRYKQNWMWNHVMTGDHMNVNPYAPQFGNYGPTAVDLFFGRKWWYFNQDDYKPFN</sequence>